<dbReference type="EMBL" id="LR796189">
    <property type="protein sequence ID" value="CAB4125701.1"/>
    <property type="molecule type" value="Genomic_DNA"/>
</dbReference>
<reference evidence="1" key="1">
    <citation type="submission" date="2020-04" db="EMBL/GenBank/DDBJ databases">
        <authorList>
            <person name="Chiriac C."/>
            <person name="Salcher M."/>
            <person name="Ghai R."/>
            <person name="Kavagutti S V."/>
        </authorList>
    </citation>
    <scope>NUCLEOTIDE SEQUENCE</scope>
</reference>
<proteinExistence type="predicted"/>
<organism evidence="1">
    <name type="scientific">uncultured Caudovirales phage</name>
    <dbReference type="NCBI Taxonomy" id="2100421"/>
    <lineage>
        <taxon>Viruses</taxon>
        <taxon>Duplodnaviria</taxon>
        <taxon>Heunggongvirae</taxon>
        <taxon>Uroviricota</taxon>
        <taxon>Caudoviricetes</taxon>
        <taxon>Peduoviridae</taxon>
        <taxon>Maltschvirus</taxon>
        <taxon>Maltschvirus maltsch</taxon>
    </lineage>
</organism>
<evidence type="ECO:0000313" key="1">
    <source>
        <dbReference type="EMBL" id="CAB4125701.1"/>
    </source>
</evidence>
<gene>
    <name evidence="1" type="ORF">UFOVP53_204</name>
</gene>
<protein>
    <submittedName>
        <fullName evidence="1">Uncharacterized protein</fullName>
    </submittedName>
</protein>
<name>A0A6J5KUP3_9CAUD</name>
<accession>A0A6J5KUP3</accession>
<sequence>MGIEVRMQMTLNQANATEHLLKTLSRLGMMLPHVVLGEMINPEEDGYPVFRIIIRIVGDKQIFRIEVVDEDEDA</sequence>